<dbReference type="RefSeq" id="WP_114803894.1">
    <property type="nucleotide sequence ID" value="NZ_QQAV01000008.1"/>
</dbReference>
<reference evidence="4 5" key="1">
    <citation type="submission" date="2018-07" db="EMBL/GenBank/DDBJ databases">
        <title>Genomic Encyclopedia of Type Strains, Phase IV (KMG-IV): sequencing the most valuable type-strain genomes for metagenomic binning, comparative biology and taxonomic classification.</title>
        <authorList>
            <person name="Goeker M."/>
        </authorList>
    </citation>
    <scope>NUCLEOTIDE SEQUENCE [LARGE SCALE GENOMIC DNA]</scope>
    <source>
        <strain evidence="4 5">DSM 21352</strain>
    </source>
</reference>
<dbReference type="SUPFAM" id="SSF52499">
    <property type="entry name" value="Isochorismatase-like hydrolases"/>
    <property type="match status" value="1"/>
</dbReference>
<evidence type="ECO:0000256" key="1">
    <source>
        <dbReference type="ARBA" id="ARBA00022801"/>
    </source>
</evidence>
<sequence>MSDRHDADAAAPGGLALVIIDMISGWDFPDAEHLLPHARRVATDIAALAQACRERGVPVIYANDNRGRWRSDFHALVDAALAQDGPGAEITRLMRPHDDDYFVLKPKHSIFHGTPMPFLLQHLQVQRLVLAGVSSDQCVLMSVSDARMRELDPIVPADCSASQGDARHQVLLQQLRETWKVEAPPTWRVLFEDTPPSPTPSPPTRQEPSND</sequence>
<dbReference type="Proteomes" id="UP000255265">
    <property type="component" value="Unassembled WGS sequence"/>
</dbReference>
<organism evidence="4 5">
    <name type="scientific">Pseudacidovorax intermedius</name>
    <dbReference type="NCBI Taxonomy" id="433924"/>
    <lineage>
        <taxon>Bacteria</taxon>
        <taxon>Pseudomonadati</taxon>
        <taxon>Pseudomonadota</taxon>
        <taxon>Betaproteobacteria</taxon>
        <taxon>Burkholderiales</taxon>
        <taxon>Comamonadaceae</taxon>
        <taxon>Pseudacidovorax</taxon>
    </lineage>
</organism>
<accession>A0A370FF25</accession>
<evidence type="ECO:0000256" key="2">
    <source>
        <dbReference type="SAM" id="MobiDB-lite"/>
    </source>
</evidence>
<evidence type="ECO:0000313" key="5">
    <source>
        <dbReference type="Proteomes" id="UP000255265"/>
    </source>
</evidence>
<dbReference type="STRING" id="433924.NS331_04885"/>
<dbReference type="PRINTS" id="PR01398">
    <property type="entry name" value="ISCHRISMTASE"/>
</dbReference>
<evidence type="ECO:0000259" key="3">
    <source>
        <dbReference type="Pfam" id="PF00857"/>
    </source>
</evidence>
<gene>
    <name evidence="4" type="ORF">DFR41_108105</name>
</gene>
<dbReference type="InterPro" id="IPR036380">
    <property type="entry name" value="Isochorismatase-like_sf"/>
</dbReference>
<keyword evidence="5" id="KW-1185">Reference proteome</keyword>
<feature type="domain" description="Isochorismatase-like" evidence="3">
    <location>
        <begin position="16"/>
        <end position="176"/>
    </location>
</feature>
<dbReference type="InterPro" id="IPR050272">
    <property type="entry name" value="Isochorismatase-like_hydrls"/>
</dbReference>
<dbReference type="InterPro" id="IPR016291">
    <property type="entry name" value="Isochorismatase"/>
</dbReference>
<dbReference type="PANTHER" id="PTHR43540">
    <property type="entry name" value="PEROXYUREIDOACRYLATE/UREIDOACRYLATE AMIDOHYDROLASE-RELATED"/>
    <property type="match status" value="1"/>
</dbReference>
<dbReference type="GO" id="GO:0008908">
    <property type="term" value="F:isochorismatase activity"/>
    <property type="evidence" value="ECO:0007669"/>
    <property type="project" value="InterPro"/>
</dbReference>
<dbReference type="InterPro" id="IPR000868">
    <property type="entry name" value="Isochorismatase-like_dom"/>
</dbReference>
<feature type="compositionally biased region" description="Pro residues" evidence="2">
    <location>
        <begin position="195"/>
        <end position="205"/>
    </location>
</feature>
<dbReference type="EMBL" id="QQAV01000008">
    <property type="protein sequence ID" value="RDI21981.1"/>
    <property type="molecule type" value="Genomic_DNA"/>
</dbReference>
<keyword evidence="1" id="KW-0378">Hydrolase</keyword>
<name>A0A370FF25_9BURK</name>
<dbReference type="Gene3D" id="3.40.50.850">
    <property type="entry name" value="Isochorismatase-like"/>
    <property type="match status" value="1"/>
</dbReference>
<dbReference type="CDD" id="cd00431">
    <property type="entry name" value="cysteine_hydrolases"/>
    <property type="match status" value="1"/>
</dbReference>
<proteinExistence type="predicted"/>
<dbReference type="PANTHER" id="PTHR43540:SF6">
    <property type="entry name" value="ISOCHORISMATASE-LIKE DOMAIN-CONTAINING PROTEIN"/>
    <property type="match status" value="1"/>
</dbReference>
<comment type="caution">
    <text evidence="4">The sequence shown here is derived from an EMBL/GenBank/DDBJ whole genome shotgun (WGS) entry which is preliminary data.</text>
</comment>
<feature type="region of interest" description="Disordered" evidence="2">
    <location>
        <begin position="189"/>
        <end position="211"/>
    </location>
</feature>
<protein>
    <submittedName>
        <fullName evidence="4">Nicotinamidase-related amidase</fullName>
    </submittedName>
</protein>
<dbReference type="AlphaFoldDB" id="A0A370FF25"/>
<dbReference type="OrthoDB" id="9781985at2"/>
<evidence type="ECO:0000313" key="4">
    <source>
        <dbReference type="EMBL" id="RDI21981.1"/>
    </source>
</evidence>
<dbReference type="Pfam" id="PF00857">
    <property type="entry name" value="Isochorismatase"/>
    <property type="match status" value="1"/>
</dbReference>